<feature type="region of interest" description="Disordered" evidence="1">
    <location>
        <begin position="80"/>
        <end position="197"/>
    </location>
</feature>
<dbReference type="SUPFAM" id="SSF63748">
    <property type="entry name" value="Tudor/PWWP/MBT"/>
    <property type="match status" value="1"/>
</dbReference>
<keyword evidence="3" id="KW-1185">Reference proteome</keyword>
<dbReference type="Proteomes" id="UP001266305">
    <property type="component" value="Unassembled WGS sequence"/>
</dbReference>
<feature type="compositionally biased region" description="Basic and acidic residues" evidence="1">
    <location>
        <begin position="178"/>
        <end position="197"/>
    </location>
</feature>
<evidence type="ECO:0000313" key="2">
    <source>
        <dbReference type="EMBL" id="KAK2097479.1"/>
    </source>
</evidence>
<dbReference type="EMBL" id="JASSZA010000011">
    <property type="protein sequence ID" value="KAK2097479.1"/>
    <property type="molecule type" value="Genomic_DNA"/>
</dbReference>
<dbReference type="Gene3D" id="2.30.30.140">
    <property type="match status" value="1"/>
</dbReference>
<evidence type="ECO:0000313" key="3">
    <source>
        <dbReference type="Proteomes" id="UP001266305"/>
    </source>
</evidence>
<sequence>MGYAVKPAAGIFLRSNAAVTCHISRYLIPRDLCVAIRAACAWIKVEQLKPYHAHKEEMIKINKGKRFQQAVDAVEEFLRRAKGKDQTSSHNSADDKNRRNSSEERSRPNSGDEKRKLSLSEGKVKKNMGEGKKRVSSGSSERGSKSPLKRAQEQSPRKRGRPPKDEKERGRIVSSKMKGTEARWLEKQLGDEAITKQ</sequence>
<comment type="caution">
    <text evidence="2">The sequence shown here is derived from an EMBL/GenBank/DDBJ whole genome shotgun (WGS) entry which is preliminary data.</text>
</comment>
<reference evidence="2 3" key="1">
    <citation type="submission" date="2023-05" db="EMBL/GenBank/DDBJ databases">
        <title>B98-5 Cell Line De Novo Hybrid Assembly: An Optical Mapping Approach.</title>
        <authorList>
            <person name="Kananen K."/>
            <person name="Auerbach J.A."/>
            <person name="Kautto E."/>
            <person name="Blachly J.S."/>
        </authorList>
    </citation>
    <scope>NUCLEOTIDE SEQUENCE [LARGE SCALE GENOMIC DNA]</scope>
    <source>
        <strain evidence="2">B95-8</strain>
        <tissue evidence="2">Cell line</tissue>
    </source>
</reference>
<gene>
    <name evidence="2" type="ORF">P7K49_022930</name>
</gene>
<feature type="compositionally biased region" description="Basic and acidic residues" evidence="1">
    <location>
        <begin position="80"/>
        <end position="133"/>
    </location>
</feature>
<evidence type="ECO:0000256" key="1">
    <source>
        <dbReference type="SAM" id="MobiDB-lite"/>
    </source>
</evidence>
<name>A0ABQ9UKZ6_SAGOE</name>
<organism evidence="2 3">
    <name type="scientific">Saguinus oedipus</name>
    <name type="common">Cotton-top tamarin</name>
    <name type="synonym">Oedipomidas oedipus</name>
    <dbReference type="NCBI Taxonomy" id="9490"/>
    <lineage>
        <taxon>Eukaryota</taxon>
        <taxon>Metazoa</taxon>
        <taxon>Chordata</taxon>
        <taxon>Craniata</taxon>
        <taxon>Vertebrata</taxon>
        <taxon>Euteleostomi</taxon>
        <taxon>Mammalia</taxon>
        <taxon>Eutheria</taxon>
        <taxon>Euarchontoglires</taxon>
        <taxon>Primates</taxon>
        <taxon>Haplorrhini</taxon>
        <taxon>Platyrrhini</taxon>
        <taxon>Cebidae</taxon>
        <taxon>Callitrichinae</taxon>
        <taxon>Saguinus</taxon>
    </lineage>
</organism>
<accession>A0ABQ9UKZ6</accession>
<proteinExistence type="predicted"/>
<feature type="compositionally biased region" description="Basic and acidic residues" evidence="1">
    <location>
        <begin position="150"/>
        <end position="171"/>
    </location>
</feature>
<protein>
    <submittedName>
        <fullName evidence="2">Uncharacterized protein</fullName>
    </submittedName>
</protein>